<keyword evidence="6" id="KW-1185">Reference proteome</keyword>
<dbReference type="SMART" id="SM00895">
    <property type="entry name" value="FCD"/>
    <property type="match status" value="1"/>
</dbReference>
<dbReference type="RefSeq" id="WP_367879339.1">
    <property type="nucleotide sequence ID" value="NZ_JBFNXX010000018.1"/>
</dbReference>
<name>A0ABV3RTH5_9RHOB</name>
<dbReference type="PANTHER" id="PTHR43537">
    <property type="entry name" value="TRANSCRIPTIONAL REGULATOR, GNTR FAMILY"/>
    <property type="match status" value="1"/>
</dbReference>
<dbReference type="SUPFAM" id="SSF46785">
    <property type="entry name" value="Winged helix' DNA-binding domain"/>
    <property type="match status" value="1"/>
</dbReference>
<accession>A0ABV3RTH5</accession>
<dbReference type="EMBL" id="JBFNXX010000018">
    <property type="protein sequence ID" value="MEW9921639.1"/>
    <property type="molecule type" value="Genomic_DNA"/>
</dbReference>
<dbReference type="InterPro" id="IPR000524">
    <property type="entry name" value="Tscrpt_reg_HTH_GntR"/>
</dbReference>
<dbReference type="InterPro" id="IPR011711">
    <property type="entry name" value="GntR_C"/>
</dbReference>
<dbReference type="InterPro" id="IPR008920">
    <property type="entry name" value="TF_FadR/GntR_C"/>
</dbReference>
<dbReference type="CDD" id="cd07377">
    <property type="entry name" value="WHTH_GntR"/>
    <property type="match status" value="1"/>
</dbReference>
<evidence type="ECO:0000256" key="3">
    <source>
        <dbReference type="ARBA" id="ARBA00023163"/>
    </source>
</evidence>
<evidence type="ECO:0000259" key="4">
    <source>
        <dbReference type="PROSITE" id="PS50949"/>
    </source>
</evidence>
<organism evidence="5 6">
    <name type="scientific">Sulfitobacter sediminis</name>
    <dbReference type="NCBI Taxonomy" id="3234186"/>
    <lineage>
        <taxon>Bacteria</taxon>
        <taxon>Pseudomonadati</taxon>
        <taxon>Pseudomonadota</taxon>
        <taxon>Alphaproteobacteria</taxon>
        <taxon>Rhodobacterales</taxon>
        <taxon>Roseobacteraceae</taxon>
        <taxon>Sulfitobacter</taxon>
    </lineage>
</organism>
<dbReference type="PRINTS" id="PR00035">
    <property type="entry name" value="HTHGNTR"/>
</dbReference>
<dbReference type="Proteomes" id="UP001556098">
    <property type="component" value="Unassembled WGS sequence"/>
</dbReference>
<proteinExistence type="predicted"/>
<dbReference type="InterPro" id="IPR036390">
    <property type="entry name" value="WH_DNA-bd_sf"/>
</dbReference>
<dbReference type="PANTHER" id="PTHR43537:SF50">
    <property type="entry name" value="TRANSCRIPTIONAL REGULATORY PROTEIN"/>
    <property type="match status" value="1"/>
</dbReference>
<dbReference type="SUPFAM" id="SSF48008">
    <property type="entry name" value="GntR ligand-binding domain-like"/>
    <property type="match status" value="1"/>
</dbReference>
<keyword evidence="1" id="KW-0805">Transcription regulation</keyword>
<dbReference type="InterPro" id="IPR036388">
    <property type="entry name" value="WH-like_DNA-bd_sf"/>
</dbReference>
<evidence type="ECO:0000256" key="1">
    <source>
        <dbReference type="ARBA" id="ARBA00023015"/>
    </source>
</evidence>
<dbReference type="Pfam" id="PF07729">
    <property type="entry name" value="FCD"/>
    <property type="match status" value="1"/>
</dbReference>
<dbReference type="PROSITE" id="PS50949">
    <property type="entry name" value="HTH_GNTR"/>
    <property type="match status" value="1"/>
</dbReference>
<dbReference type="SMART" id="SM00345">
    <property type="entry name" value="HTH_GNTR"/>
    <property type="match status" value="1"/>
</dbReference>
<feature type="domain" description="HTH gntR-type" evidence="4">
    <location>
        <begin position="5"/>
        <end position="72"/>
    </location>
</feature>
<protein>
    <submittedName>
        <fullName evidence="5">GntR family transcriptional regulator</fullName>
    </submittedName>
</protein>
<keyword evidence="3" id="KW-0804">Transcription</keyword>
<dbReference type="Pfam" id="PF00392">
    <property type="entry name" value="GntR"/>
    <property type="match status" value="1"/>
</dbReference>
<evidence type="ECO:0000313" key="5">
    <source>
        <dbReference type="EMBL" id="MEW9921639.1"/>
    </source>
</evidence>
<evidence type="ECO:0000313" key="6">
    <source>
        <dbReference type="Proteomes" id="UP001556098"/>
    </source>
</evidence>
<comment type="caution">
    <text evidence="5">The sequence shown here is derived from an EMBL/GenBank/DDBJ whole genome shotgun (WGS) entry which is preliminary data.</text>
</comment>
<evidence type="ECO:0000256" key="2">
    <source>
        <dbReference type="ARBA" id="ARBA00023125"/>
    </source>
</evidence>
<dbReference type="Gene3D" id="1.10.10.10">
    <property type="entry name" value="Winged helix-like DNA-binding domain superfamily/Winged helix DNA-binding domain"/>
    <property type="match status" value="1"/>
</dbReference>
<dbReference type="Gene3D" id="1.20.120.530">
    <property type="entry name" value="GntR ligand-binding domain-like"/>
    <property type="match status" value="1"/>
</dbReference>
<gene>
    <name evidence="5" type="ORF">AB2B41_18680</name>
</gene>
<reference evidence="5 6" key="1">
    <citation type="submission" date="2024-07" db="EMBL/GenBank/DDBJ databases">
        <title>Marimonas sp.nov., isolated from tidal-flat sediment.</title>
        <authorList>
            <person name="Jayan J.N."/>
            <person name="Lee S.S."/>
        </authorList>
    </citation>
    <scope>NUCLEOTIDE SEQUENCE [LARGE SCALE GENOMIC DNA]</scope>
    <source>
        <strain evidence="5 6">MJW-29</strain>
    </source>
</reference>
<keyword evidence="2" id="KW-0238">DNA-binding</keyword>
<sequence>MIERRSLHLEIVERVRPLIVESELVPGSKVPEKALCEQFNVSRTPMREALKVLAAEGLVRLEPNRGAWVTSVTVDEVNEVFPVLTVLEALSGELACAHITDGEIRAVRKLHDRMMKSYADRDLALYFKINQQIHHAILLAARNDTLTKSSEALSARMQRARYAANMSEDRWAEAVREHEQIIAHLEARDAKRLGTVLADHMRNKQASVLRWLHADEAEDSATG</sequence>